<dbReference type="eggNOG" id="ENOG50304EZ">
    <property type="taxonomic scope" value="Bacteria"/>
</dbReference>
<proteinExistence type="predicted"/>
<dbReference type="GeneID" id="32507567"/>
<dbReference type="RefSeq" id="WP_006147748.1">
    <property type="nucleotide sequence ID" value="NZ_AJTA01000049.1"/>
</dbReference>
<keyword evidence="2" id="KW-1185">Reference proteome</keyword>
<dbReference type="Proteomes" id="UP000002815">
    <property type="component" value="Unassembled WGS sequence"/>
</dbReference>
<reference evidence="1 2" key="1">
    <citation type="submission" date="2010-12" db="EMBL/GenBank/DDBJ databases">
        <authorList>
            <person name="Muzny D."/>
            <person name="Qin X."/>
            <person name="Deng J."/>
            <person name="Jiang H."/>
            <person name="Liu Y."/>
            <person name="Qu J."/>
            <person name="Song X.-Z."/>
            <person name="Zhang L."/>
            <person name="Thornton R."/>
            <person name="Coyle M."/>
            <person name="Francisco L."/>
            <person name="Jackson L."/>
            <person name="Javaid M."/>
            <person name="Korchina V."/>
            <person name="Kovar C."/>
            <person name="Mata R."/>
            <person name="Mathew T."/>
            <person name="Ngo R."/>
            <person name="Nguyen L."/>
            <person name="Nguyen N."/>
            <person name="Okwuonu G."/>
            <person name="Ongeri F."/>
            <person name="Pham C."/>
            <person name="Simmons D."/>
            <person name="Wilczek-Boney K."/>
            <person name="Hale W."/>
            <person name="Jakkamsetti A."/>
            <person name="Pham P."/>
            <person name="Ruth R."/>
            <person name="San Lucas F."/>
            <person name="Warren J."/>
            <person name="Zhang J."/>
            <person name="Zhao Z."/>
            <person name="Zhou C."/>
            <person name="Zhu D."/>
            <person name="Lee S."/>
            <person name="Bess C."/>
            <person name="Blankenburg K."/>
            <person name="Forbes L."/>
            <person name="Fu Q."/>
            <person name="Gubbala S."/>
            <person name="Hirani K."/>
            <person name="Jayaseelan J.C."/>
            <person name="Lara F."/>
            <person name="Munidasa M."/>
            <person name="Palculict T."/>
            <person name="Patil S."/>
            <person name="Pu L.-L."/>
            <person name="Saada N."/>
            <person name="Tang L."/>
            <person name="Weissenberger G."/>
            <person name="Zhu Y."/>
            <person name="Hemphill L."/>
            <person name="Shang Y."/>
            <person name="Youmans B."/>
            <person name="Ayvaz T."/>
            <person name="Ross M."/>
            <person name="Santibanez J."/>
            <person name="Aqrawi P."/>
            <person name="Gross S."/>
            <person name="Joshi V."/>
            <person name="Fowler G."/>
            <person name="Nazareth L."/>
            <person name="Reid J."/>
            <person name="Worley K."/>
            <person name="Petrosino J."/>
            <person name="Highlander S."/>
            <person name="Gibbs R."/>
        </authorList>
    </citation>
    <scope>NUCLEOTIDE SEQUENCE [LARGE SCALE GENOMIC DNA]</scope>
    <source>
        <strain evidence="1 2">ATCC 700779</strain>
    </source>
</reference>
<accession>E8JXP8</accession>
<gene>
    <name evidence="1" type="ORF">HMPREF9423_0011</name>
</gene>
<comment type="caution">
    <text evidence="1">The sequence shown here is derived from an EMBL/GenBank/DDBJ whole genome shotgun (WGS) entry which is preliminary data.</text>
</comment>
<organism evidence="1 2">
    <name type="scientific">Streptococcus infantis ATCC 700779</name>
    <dbReference type="NCBI Taxonomy" id="889204"/>
    <lineage>
        <taxon>Bacteria</taxon>
        <taxon>Bacillati</taxon>
        <taxon>Bacillota</taxon>
        <taxon>Bacilli</taxon>
        <taxon>Lactobacillales</taxon>
        <taxon>Streptococcaceae</taxon>
        <taxon>Streptococcus</taxon>
    </lineage>
</organism>
<dbReference type="HOGENOM" id="CLU_2036738_0_0_9"/>
<name>E8JXP8_9STRE</name>
<evidence type="ECO:0000313" key="2">
    <source>
        <dbReference type="Proteomes" id="UP000002815"/>
    </source>
</evidence>
<sequence length="121" mass="14183">MKKEEIKKYLDTDLEFNVNGRGTYFKSSICVVGNYMRNRIIDVYRIANRLVSITVENPDFSELRVNQFVKIGDKEYRIRSVPMINSTPPKSFFEMDTFTIDYTEDELMNKVAVFTLLDSQS</sequence>
<evidence type="ECO:0000313" key="1">
    <source>
        <dbReference type="EMBL" id="EFX37636.1"/>
    </source>
</evidence>
<protein>
    <submittedName>
        <fullName evidence="1">Uncharacterized protein</fullName>
    </submittedName>
</protein>
<dbReference type="AlphaFoldDB" id="E8JXP8"/>
<dbReference type="EMBL" id="AEVD01000001">
    <property type="protein sequence ID" value="EFX37636.1"/>
    <property type="molecule type" value="Genomic_DNA"/>
</dbReference>
<dbReference type="PATRIC" id="fig|889204.5.peg.1747"/>